<name>A0A7T3N1I8_9CAUD</name>
<sequence length="66" mass="7471">MSKPEKFKAKTYTDYVGRPRKLSGGAIRAIMSEYAAGARTRDLAERYGVSTSLVRTITYHTRRNSQ</sequence>
<protein>
    <recommendedName>
        <fullName evidence="3">Helix-turn-helix DNA-binding domain protein</fullName>
    </recommendedName>
</protein>
<dbReference type="Proteomes" id="UP000595472">
    <property type="component" value="Segment"/>
</dbReference>
<proteinExistence type="predicted"/>
<keyword evidence="2" id="KW-1185">Reference proteome</keyword>
<accession>A0A7T3N1I8</accession>
<dbReference type="EMBL" id="MW055913">
    <property type="protein sequence ID" value="QPX62643.1"/>
    <property type="molecule type" value="Genomic_DNA"/>
</dbReference>
<gene>
    <name evidence="1" type="primary">67</name>
    <name evidence="1" type="ORF">SEA_WOLLYPOG_67</name>
</gene>
<evidence type="ECO:0008006" key="3">
    <source>
        <dbReference type="Google" id="ProtNLM"/>
    </source>
</evidence>
<evidence type="ECO:0000313" key="2">
    <source>
        <dbReference type="Proteomes" id="UP000595472"/>
    </source>
</evidence>
<dbReference type="KEGG" id="vg:77923997"/>
<dbReference type="SUPFAM" id="SSF46689">
    <property type="entry name" value="Homeodomain-like"/>
    <property type="match status" value="1"/>
</dbReference>
<dbReference type="InterPro" id="IPR009057">
    <property type="entry name" value="Homeodomain-like_sf"/>
</dbReference>
<dbReference type="RefSeq" id="YP_010648558.1">
    <property type="nucleotide sequence ID" value="NC_070760.1"/>
</dbReference>
<organism evidence="1 2">
    <name type="scientific">Arthrobacter phage Wollypog</name>
    <dbReference type="NCBI Taxonomy" id="2790985"/>
    <lineage>
        <taxon>Viruses</taxon>
        <taxon>Duplodnaviria</taxon>
        <taxon>Heunggongvirae</taxon>
        <taxon>Uroviricota</taxon>
        <taxon>Caudoviricetes</taxon>
        <taxon>Wollypogvirus</taxon>
        <taxon>Wollypogvirus wollypog</taxon>
    </lineage>
</organism>
<evidence type="ECO:0000313" key="1">
    <source>
        <dbReference type="EMBL" id="QPX62643.1"/>
    </source>
</evidence>
<dbReference type="GeneID" id="77923997"/>
<reference evidence="1 2" key="1">
    <citation type="submission" date="2020-10" db="EMBL/GenBank/DDBJ databases">
        <authorList>
            <person name="Abad L.A."/>
            <person name="Alter J."/>
            <person name="Becerra C.Y."/>
            <person name="Boehle J."/>
            <person name="Bustos B."/>
            <person name="Connatser B.I."/>
            <person name="Cutright B."/>
            <person name="Gavin J."/>
            <person name="Gomez A.P."/>
            <person name="Grabar K."/>
            <person name="Hur E.Y."/>
            <person name="Ioh M.T."/>
            <person name="Joya-Campos L."/>
            <person name="Lauhon H.N."/>
            <person name="Lee S."/>
            <person name="Maranan R.T."/>
            <person name="Park Y.G."/>
            <person name="Priest M."/>
            <person name="Samuels S.O."/>
            <person name="Sarameh Y.J."/>
            <person name="Schreiber J.M."/>
            <person name="Shepard L."/>
            <person name="Sheth K.J."/>
            <person name="Silva C.A."/>
            <person name="Smyers G.M."/>
            <person name="Tam S."/>
            <person name="Tamura C.M."/>
            <person name="Wucher D.E."/>
            <person name="Donachie S.P."/>
            <person name="Reed F.A."/>
            <person name="Palecanda S."/>
            <person name="Chong R.A."/>
            <person name="Porter M.L."/>
            <person name="Garlena R.A."/>
            <person name="Russell D.A."/>
            <person name="Jacobs-Sera D."/>
            <person name="Hatfull G.F."/>
        </authorList>
    </citation>
    <scope>NUCLEOTIDE SEQUENCE [LARGE SCALE GENOMIC DNA]</scope>
</reference>